<evidence type="ECO:0000256" key="1">
    <source>
        <dbReference type="SAM" id="MobiDB-lite"/>
    </source>
</evidence>
<feature type="compositionally biased region" description="Polar residues" evidence="1">
    <location>
        <begin position="101"/>
        <end position="118"/>
    </location>
</feature>
<protein>
    <submittedName>
        <fullName evidence="3">Uncharacterized protein</fullName>
    </submittedName>
</protein>
<dbReference type="Proteomes" id="UP000006906">
    <property type="component" value="Chromosome 8"/>
</dbReference>
<keyword evidence="2" id="KW-0732">Signal</keyword>
<feature type="chain" id="PRO_5014368296" evidence="2">
    <location>
        <begin position="20"/>
        <end position="168"/>
    </location>
</feature>
<sequence>MGALALLLVASCFVGGVFSARMAKLALDDSASVSDASASSADQQQELESVVSALAHMNADSEAMRRVLASGVYPPSPGQPVYSAASDSTPCGGDLVISVPSDRSGSSESVPPRGSQSELPPRLRRTAVGGIRITVKAQAKGAKPTFISSVRFSGRVLYPANPAAYDGM</sequence>
<dbReference type="GeneID" id="66054347"/>
<dbReference type="PaxDb" id="3055-EDP01068"/>
<dbReference type="KEGG" id="cre:CHLRE_08g365204v5"/>
<feature type="signal peptide" evidence="2">
    <location>
        <begin position="1"/>
        <end position="19"/>
    </location>
</feature>
<evidence type="ECO:0000313" key="4">
    <source>
        <dbReference type="Proteomes" id="UP000006906"/>
    </source>
</evidence>
<dbReference type="InParanoid" id="A0A2K3DGT2"/>
<evidence type="ECO:0000256" key="2">
    <source>
        <dbReference type="SAM" id="SignalP"/>
    </source>
</evidence>
<name>A0A2K3DGT2_CHLRE</name>
<proteinExistence type="predicted"/>
<evidence type="ECO:0000313" key="3">
    <source>
        <dbReference type="EMBL" id="PNW79741.1"/>
    </source>
</evidence>
<accession>A0A2K3DGT2</accession>
<dbReference type="OrthoDB" id="547120at2759"/>
<gene>
    <name evidence="3" type="ORF">CHLRE_08g365204v5</name>
</gene>
<dbReference type="Gramene" id="PNW79741">
    <property type="protein sequence ID" value="PNW79741"/>
    <property type="gene ID" value="CHLRE_08g365204v5"/>
</dbReference>
<dbReference type="EMBL" id="CM008969">
    <property type="protein sequence ID" value="PNW79741.1"/>
    <property type="molecule type" value="Genomic_DNA"/>
</dbReference>
<dbReference type="RefSeq" id="XP_042921903.1">
    <property type="nucleotide sequence ID" value="XM_043064912.1"/>
</dbReference>
<organism evidence="3 4">
    <name type="scientific">Chlamydomonas reinhardtii</name>
    <name type="common">Chlamydomonas smithii</name>
    <dbReference type="NCBI Taxonomy" id="3055"/>
    <lineage>
        <taxon>Eukaryota</taxon>
        <taxon>Viridiplantae</taxon>
        <taxon>Chlorophyta</taxon>
        <taxon>core chlorophytes</taxon>
        <taxon>Chlorophyceae</taxon>
        <taxon>CS clade</taxon>
        <taxon>Chlamydomonadales</taxon>
        <taxon>Chlamydomonadaceae</taxon>
        <taxon>Chlamydomonas</taxon>
    </lineage>
</organism>
<feature type="region of interest" description="Disordered" evidence="1">
    <location>
        <begin position="79"/>
        <end position="125"/>
    </location>
</feature>
<dbReference type="AlphaFoldDB" id="A0A2K3DGT2"/>
<keyword evidence="4" id="KW-1185">Reference proteome</keyword>
<reference evidence="3 4" key="1">
    <citation type="journal article" date="2007" name="Science">
        <title>The Chlamydomonas genome reveals the evolution of key animal and plant functions.</title>
        <authorList>
            <person name="Merchant S.S."/>
            <person name="Prochnik S.E."/>
            <person name="Vallon O."/>
            <person name="Harris E.H."/>
            <person name="Karpowicz S.J."/>
            <person name="Witman G.B."/>
            <person name="Terry A."/>
            <person name="Salamov A."/>
            <person name="Fritz-Laylin L.K."/>
            <person name="Marechal-Drouard L."/>
            <person name="Marshall W.F."/>
            <person name="Qu L.H."/>
            <person name="Nelson D.R."/>
            <person name="Sanderfoot A.A."/>
            <person name="Spalding M.H."/>
            <person name="Kapitonov V.V."/>
            <person name="Ren Q."/>
            <person name="Ferris P."/>
            <person name="Lindquist E."/>
            <person name="Shapiro H."/>
            <person name="Lucas S.M."/>
            <person name="Grimwood J."/>
            <person name="Schmutz J."/>
            <person name="Cardol P."/>
            <person name="Cerutti H."/>
            <person name="Chanfreau G."/>
            <person name="Chen C.L."/>
            <person name="Cognat V."/>
            <person name="Croft M.T."/>
            <person name="Dent R."/>
            <person name="Dutcher S."/>
            <person name="Fernandez E."/>
            <person name="Fukuzawa H."/>
            <person name="Gonzalez-Ballester D."/>
            <person name="Gonzalez-Halphen D."/>
            <person name="Hallmann A."/>
            <person name="Hanikenne M."/>
            <person name="Hippler M."/>
            <person name="Inwood W."/>
            <person name="Jabbari K."/>
            <person name="Kalanon M."/>
            <person name="Kuras R."/>
            <person name="Lefebvre P.A."/>
            <person name="Lemaire S.D."/>
            <person name="Lobanov A.V."/>
            <person name="Lohr M."/>
            <person name="Manuell A."/>
            <person name="Meier I."/>
            <person name="Mets L."/>
            <person name="Mittag M."/>
            <person name="Mittelmeier T."/>
            <person name="Moroney J.V."/>
            <person name="Moseley J."/>
            <person name="Napoli C."/>
            <person name="Nedelcu A.M."/>
            <person name="Niyogi K."/>
            <person name="Novoselov S.V."/>
            <person name="Paulsen I.T."/>
            <person name="Pazour G."/>
            <person name="Purton S."/>
            <person name="Ral J.P."/>
            <person name="Riano-Pachon D.M."/>
            <person name="Riekhof W."/>
            <person name="Rymarquis L."/>
            <person name="Schroda M."/>
            <person name="Stern D."/>
            <person name="Umen J."/>
            <person name="Willows R."/>
            <person name="Wilson N."/>
            <person name="Zimmer S.L."/>
            <person name="Allmer J."/>
            <person name="Balk J."/>
            <person name="Bisova K."/>
            <person name="Chen C.J."/>
            <person name="Elias M."/>
            <person name="Gendler K."/>
            <person name="Hauser C."/>
            <person name="Lamb M.R."/>
            <person name="Ledford H."/>
            <person name="Long J.C."/>
            <person name="Minagawa J."/>
            <person name="Page M.D."/>
            <person name="Pan J."/>
            <person name="Pootakham W."/>
            <person name="Roje S."/>
            <person name="Rose A."/>
            <person name="Stahlberg E."/>
            <person name="Terauchi A.M."/>
            <person name="Yang P."/>
            <person name="Ball S."/>
            <person name="Bowler C."/>
            <person name="Dieckmann C.L."/>
            <person name="Gladyshev V.N."/>
            <person name="Green P."/>
            <person name="Jorgensen R."/>
            <person name="Mayfield S."/>
            <person name="Mueller-Roeber B."/>
            <person name="Rajamani S."/>
            <person name="Sayre R.T."/>
            <person name="Brokstein P."/>
            <person name="Dubchak I."/>
            <person name="Goodstein D."/>
            <person name="Hornick L."/>
            <person name="Huang Y.W."/>
            <person name="Jhaveri J."/>
            <person name="Luo Y."/>
            <person name="Martinez D."/>
            <person name="Ngau W.C."/>
            <person name="Otillar B."/>
            <person name="Poliakov A."/>
            <person name="Porter A."/>
            <person name="Szajkowski L."/>
            <person name="Werner G."/>
            <person name="Zhou K."/>
            <person name="Grigoriev I.V."/>
            <person name="Rokhsar D.S."/>
            <person name="Grossman A.R."/>
        </authorList>
    </citation>
    <scope>NUCLEOTIDE SEQUENCE [LARGE SCALE GENOMIC DNA]</scope>
    <source>
        <strain evidence="4">CC-503</strain>
    </source>
</reference>